<feature type="chain" id="PRO_5043123812" evidence="1">
    <location>
        <begin position="16"/>
        <end position="106"/>
    </location>
</feature>
<evidence type="ECO:0000256" key="1">
    <source>
        <dbReference type="SAM" id="SignalP"/>
    </source>
</evidence>
<protein>
    <submittedName>
        <fullName evidence="4">Glucuronosyltransferase</fullName>
    </submittedName>
</protein>
<reference evidence="2 3" key="2">
    <citation type="submission" date="2018-11" db="EMBL/GenBank/DDBJ databases">
        <authorList>
            <consortium name="Pathogen Informatics"/>
        </authorList>
    </citation>
    <scope>NUCLEOTIDE SEQUENCE [LARGE SCALE GENOMIC DNA]</scope>
    <source>
        <strain evidence="2 3">MHpl1</strain>
    </source>
</reference>
<dbReference type="OrthoDB" id="5835829at2759"/>
<keyword evidence="1" id="KW-0732">Signal</keyword>
<organism evidence="4">
    <name type="scientific">Haemonchus placei</name>
    <name type="common">Barber's pole worm</name>
    <dbReference type="NCBI Taxonomy" id="6290"/>
    <lineage>
        <taxon>Eukaryota</taxon>
        <taxon>Metazoa</taxon>
        <taxon>Ecdysozoa</taxon>
        <taxon>Nematoda</taxon>
        <taxon>Chromadorea</taxon>
        <taxon>Rhabditida</taxon>
        <taxon>Rhabditina</taxon>
        <taxon>Rhabditomorpha</taxon>
        <taxon>Strongyloidea</taxon>
        <taxon>Trichostrongylidae</taxon>
        <taxon>Haemonchus</taxon>
    </lineage>
</organism>
<evidence type="ECO:0000313" key="2">
    <source>
        <dbReference type="EMBL" id="VDO44059.1"/>
    </source>
</evidence>
<feature type="signal peptide" evidence="1">
    <location>
        <begin position="1"/>
        <end position="15"/>
    </location>
</feature>
<dbReference type="SUPFAM" id="SSF53756">
    <property type="entry name" value="UDP-Glycosyltransferase/glycogen phosphorylase"/>
    <property type="match status" value="1"/>
</dbReference>
<gene>
    <name evidence="2" type="ORF">HPLM_LOCUS11863</name>
</gene>
<evidence type="ECO:0000313" key="3">
    <source>
        <dbReference type="Proteomes" id="UP000268014"/>
    </source>
</evidence>
<dbReference type="Proteomes" id="UP000268014">
    <property type="component" value="Unassembled WGS sequence"/>
</dbReference>
<keyword evidence="3" id="KW-1185">Reference proteome</keyword>
<accession>A0A0N4WL61</accession>
<dbReference type="WBParaSite" id="HPLM_0001187101-mRNA-1">
    <property type="protein sequence ID" value="HPLM_0001187101-mRNA-1"/>
    <property type="gene ID" value="HPLM_0001187101"/>
</dbReference>
<reference evidence="4" key="1">
    <citation type="submission" date="2017-02" db="UniProtKB">
        <authorList>
            <consortium name="WormBaseParasite"/>
        </authorList>
    </citation>
    <scope>IDENTIFICATION</scope>
</reference>
<evidence type="ECO:0000313" key="4">
    <source>
        <dbReference type="WBParaSite" id="HPLM_0001187101-mRNA-1"/>
    </source>
</evidence>
<proteinExistence type="predicted"/>
<dbReference type="EMBL" id="UZAF01017687">
    <property type="protein sequence ID" value="VDO44059.1"/>
    <property type="molecule type" value="Genomic_DNA"/>
</dbReference>
<dbReference type="AlphaFoldDB" id="A0A0N4WL61"/>
<name>A0A0N4WL61_HAEPC</name>
<sequence length="106" mass="12149">MILLWLSTILLLCDSYKILVMNPKYAYSHMNFMGKIADTLVEAGHEVGICKSNSNAMAKCRECRKNYHPRKKAFGFNTKFQVNGRKLMNSTIIEEPITLSFRVSID</sequence>